<protein>
    <submittedName>
        <fullName evidence="1">Uncharacterized protein</fullName>
    </submittedName>
</protein>
<comment type="caution">
    <text evidence="1">The sequence shown here is derived from an EMBL/GenBank/DDBJ whole genome shotgun (WGS) entry which is preliminary data.</text>
</comment>
<dbReference type="EMBL" id="JAGFNK010000154">
    <property type="protein sequence ID" value="KAI9463805.1"/>
    <property type="molecule type" value="Genomic_DNA"/>
</dbReference>
<gene>
    <name evidence="1" type="ORF">F5148DRAFT_982317</name>
</gene>
<name>A0ACC0U6L3_9AGAM</name>
<evidence type="ECO:0000313" key="2">
    <source>
        <dbReference type="Proteomes" id="UP001207468"/>
    </source>
</evidence>
<reference evidence="1" key="1">
    <citation type="submission" date="2021-03" db="EMBL/GenBank/DDBJ databases">
        <title>Evolutionary priming and transition to the ectomycorrhizal habit in an iconic lineage of mushroom-forming fungi: is preadaptation a requirement?</title>
        <authorList>
            <consortium name="DOE Joint Genome Institute"/>
            <person name="Looney B.P."/>
            <person name="Miyauchi S."/>
            <person name="Morin E."/>
            <person name="Drula E."/>
            <person name="Courty P.E."/>
            <person name="Chicoki N."/>
            <person name="Fauchery L."/>
            <person name="Kohler A."/>
            <person name="Kuo A."/>
            <person name="LaButti K."/>
            <person name="Pangilinan J."/>
            <person name="Lipzen A."/>
            <person name="Riley R."/>
            <person name="Andreopoulos W."/>
            <person name="He G."/>
            <person name="Johnson J."/>
            <person name="Barry K.W."/>
            <person name="Grigoriev I.V."/>
            <person name="Nagy L."/>
            <person name="Hibbett D."/>
            <person name="Henrissat B."/>
            <person name="Matheny P.B."/>
            <person name="Labbe J."/>
            <person name="Martin A.F."/>
        </authorList>
    </citation>
    <scope>NUCLEOTIDE SEQUENCE</scope>
    <source>
        <strain evidence="1">BPL698</strain>
    </source>
</reference>
<keyword evidence="2" id="KW-1185">Reference proteome</keyword>
<organism evidence="1 2">
    <name type="scientific">Russula earlei</name>
    <dbReference type="NCBI Taxonomy" id="71964"/>
    <lineage>
        <taxon>Eukaryota</taxon>
        <taxon>Fungi</taxon>
        <taxon>Dikarya</taxon>
        <taxon>Basidiomycota</taxon>
        <taxon>Agaricomycotina</taxon>
        <taxon>Agaricomycetes</taxon>
        <taxon>Russulales</taxon>
        <taxon>Russulaceae</taxon>
        <taxon>Russula</taxon>
    </lineage>
</organism>
<accession>A0ACC0U6L3</accession>
<dbReference type="Proteomes" id="UP001207468">
    <property type="component" value="Unassembled WGS sequence"/>
</dbReference>
<evidence type="ECO:0000313" key="1">
    <source>
        <dbReference type="EMBL" id="KAI9463805.1"/>
    </source>
</evidence>
<proteinExistence type="predicted"/>
<sequence length="684" mass="75722">MSAISSTACLPSDLSKLNVSQLKAICKERRIVGYSRLGKAALLRKLGEAGPSSLTPSSVQTKLPQTQTEHFSGSSPSQVDDPLAPVMQRPRDTAESSPPSFSSDLVPRTHMLQSFTTSEPISSAQASPRLEESVKPSGSPLNVPVSKRVSREIRQGHDLSGPSAKKRKVGFSLVPAAHAAVRLPGAAVHLPDSPGPSLSGLPSSAVVSQTEEAGRQHDDLTQAVNAPGKRFKPLMITGRPLGILGNEKGAHPSSSLNRSTGVIVQPIPLWYFDFPIRRELPLLSPITIPPPLSQRKFIQRWAIILSGLSGKERLQCCLVSKLIRYAVYASAYHRLSRDFSGRRLSLVFQQCRSALMMNFWPYLRQREQEISERKNAVMSSFLQCVFHGPNDLISTRLWSSPENDKQLTVALRFLLTWLWFVLSTGTECGRSVRQTDWLHEIITDVVEVVEGEIWCVTTRNTISGCPQAFHVLEATCEVLGLAGDTRRDDHLRSDWARYIEQRKTDPNCPSPFRDTMRWADHAEFDRGISRHWLRRTAQMGAHGAALRTIAERYTLACVVGNSLSGRWMSAPEMAQEFAGLAHALLLTRRVVSYADAEIRVLRHHHVESVHLTATGGHPLHPALAVVRTPAREYYILRDNGLEVGCEEEGVASVWMRVLGCDAGGEPVERAPVRLQELKAYIQNV</sequence>